<dbReference type="RefSeq" id="WP_221029922.1">
    <property type="nucleotide sequence ID" value="NZ_CP139781.1"/>
</dbReference>
<name>A0ABZ1CD97_9BACT</name>
<organism evidence="1 2">
    <name type="scientific">Actomonas aquatica</name>
    <dbReference type="NCBI Taxonomy" id="2866162"/>
    <lineage>
        <taxon>Bacteria</taxon>
        <taxon>Pseudomonadati</taxon>
        <taxon>Verrucomicrobiota</taxon>
        <taxon>Opitutia</taxon>
        <taxon>Opitutales</taxon>
        <taxon>Opitutaceae</taxon>
        <taxon>Actomonas</taxon>
    </lineage>
</organism>
<evidence type="ECO:0000313" key="2">
    <source>
        <dbReference type="Proteomes" id="UP000738431"/>
    </source>
</evidence>
<evidence type="ECO:0008006" key="3">
    <source>
        <dbReference type="Google" id="ProtNLM"/>
    </source>
</evidence>
<dbReference type="Proteomes" id="UP000738431">
    <property type="component" value="Chromosome"/>
</dbReference>
<proteinExistence type="predicted"/>
<accession>A0ABZ1CD97</accession>
<sequence length="165" mass="18683">MDLVDRLTSTQEALGLKGYQMAGELSITPEWYSKITRRRETASGDLALRLDEMLRRRRIDPASFFEGDSTLMVNESPLEIGERTQVEAPLQRKNVSDSIPGRVIAPSDYFSPPSHPPDAEDIHAYVAKLVAATGGDPKRLGWLMDELHTRCEERRLHWLKNPPQT</sequence>
<gene>
    <name evidence="1" type="ORF">K1X11_008195</name>
</gene>
<evidence type="ECO:0000313" key="1">
    <source>
        <dbReference type="EMBL" id="WRQ89387.1"/>
    </source>
</evidence>
<protein>
    <recommendedName>
        <fullName evidence="3">HTH cro/C1-type domain-containing protein</fullName>
    </recommendedName>
</protein>
<reference evidence="1 2" key="1">
    <citation type="submission" date="2021-08" db="EMBL/GenBank/DDBJ databases">
        <authorList>
            <person name="Zhang D."/>
            <person name="Zhang A."/>
            <person name="Wang L."/>
        </authorList>
    </citation>
    <scope>NUCLEOTIDE SEQUENCE [LARGE SCALE GENOMIC DNA]</scope>
    <source>
        <strain evidence="1 2">WL0086</strain>
    </source>
</reference>
<dbReference type="EMBL" id="CP139781">
    <property type="protein sequence ID" value="WRQ89387.1"/>
    <property type="molecule type" value="Genomic_DNA"/>
</dbReference>
<reference evidence="1 2" key="2">
    <citation type="submission" date="2023-12" db="EMBL/GenBank/DDBJ databases">
        <title>Description of an unclassified Opitutus bacterium of Verrucomicrobiota.</title>
        <authorList>
            <person name="Zhang D.-F."/>
        </authorList>
    </citation>
    <scope>NUCLEOTIDE SEQUENCE [LARGE SCALE GENOMIC DNA]</scope>
    <source>
        <strain evidence="1 2">WL0086</strain>
    </source>
</reference>
<keyword evidence="2" id="KW-1185">Reference proteome</keyword>